<evidence type="ECO:0000313" key="2">
    <source>
        <dbReference type="EMBL" id="KAJ4129839.1"/>
    </source>
</evidence>
<feature type="region of interest" description="Disordered" evidence="1">
    <location>
        <begin position="1"/>
        <end position="38"/>
    </location>
</feature>
<proteinExistence type="predicted"/>
<feature type="region of interest" description="Disordered" evidence="1">
    <location>
        <begin position="88"/>
        <end position="112"/>
    </location>
</feature>
<accession>A0ABQ8R9C9</accession>
<comment type="caution">
    <text evidence="2">The sequence shown here is derived from an EMBL/GenBank/DDBJ whole genome shotgun (WGS) entry which is preliminary data.</text>
</comment>
<organism evidence="2 3">
    <name type="scientific">Fusarium equiseti</name>
    <name type="common">Fusarium scirpi</name>
    <dbReference type="NCBI Taxonomy" id="61235"/>
    <lineage>
        <taxon>Eukaryota</taxon>
        <taxon>Fungi</taxon>
        <taxon>Dikarya</taxon>
        <taxon>Ascomycota</taxon>
        <taxon>Pezizomycotina</taxon>
        <taxon>Sordariomycetes</taxon>
        <taxon>Hypocreomycetidae</taxon>
        <taxon>Hypocreales</taxon>
        <taxon>Nectriaceae</taxon>
        <taxon>Fusarium</taxon>
        <taxon>Fusarium incarnatum-equiseti species complex</taxon>
    </lineage>
</organism>
<reference evidence="2" key="1">
    <citation type="submission" date="2022-09" db="EMBL/GenBank/DDBJ databases">
        <title>Fusarium specimens isolated from Avocado Roots.</title>
        <authorList>
            <person name="Stajich J."/>
            <person name="Roper C."/>
            <person name="Heimlech-Rivalta G."/>
        </authorList>
    </citation>
    <scope>NUCLEOTIDE SEQUENCE</scope>
    <source>
        <strain evidence="2">CF00095</strain>
    </source>
</reference>
<protein>
    <submittedName>
        <fullName evidence="2">Uncharacterized protein</fullName>
    </submittedName>
</protein>
<evidence type="ECO:0000256" key="1">
    <source>
        <dbReference type="SAM" id="MobiDB-lite"/>
    </source>
</evidence>
<keyword evidence="3" id="KW-1185">Reference proteome</keyword>
<evidence type="ECO:0000313" key="3">
    <source>
        <dbReference type="Proteomes" id="UP001152024"/>
    </source>
</evidence>
<sequence>MSAQGLDLSGGSKAREQEAQKSFKARMTKRYCPEPPSEKPLWCPSARFMEDIFGPGPSKDLFSPRDGLFLCAKVELLLEEGIIAIVPDVEHEPADPEHSLNDQDKRRARLRE</sequence>
<gene>
    <name evidence="2" type="ORF">NW768_006809</name>
</gene>
<name>A0ABQ8R9C9_FUSEQ</name>
<dbReference type="EMBL" id="JAOQBH010000010">
    <property type="protein sequence ID" value="KAJ4129839.1"/>
    <property type="molecule type" value="Genomic_DNA"/>
</dbReference>
<dbReference type="Proteomes" id="UP001152024">
    <property type="component" value="Unassembled WGS sequence"/>
</dbReference>